<sequence length="398" mass="43295">MTNRLEGRIHVRLTQHEDRIADVAIRSTRPQLARKLMTGRTPEEAADLAGLIFSLCGQAQRAAAKAACRAALGITDETAGTPSVLMELAREHAWRLLLDWPQEAGQAPDMTSLMALRQANEETFADTLAALVRERLLGEAPSDWLTRDLAGLDAWIRQGGTLPARLFASLGDGPDTGISHTGFLPELSAWSLETATDLAHRALDEQAFCTLPDWRGAPAETGAIARTHGHPLVAGWIARRGRGMGARLLARLVELATLPERFRKGSLPVIHAWSISKDAEQVGLAGVETSRGLLFHVATLRDGKVADYRILAPTEWNFHPAGPLAQALIGLRAEKELAKLVAHSLDPCVGFDVEVHVEQEVGMVLKECPLLEDEWTMKRFGSGMAPTINFALPTSRHA</sequence>
<dbReference type="Pfam" id="PF00374">
    <property type="entry name" value="NiFeSe_Hases"/>
    <property type="match status" value="1"/>
</dbReference>
<dbReference type="RefSeq" id="WP_144326106.1">
    <property type="nucleotide sequence ID" value="NZ_VJNA01000016.1"/>
</dbReference>
<dbReference type="PANTHER" id="PTHR42958:SF4">
    <property type="entry name" value="HYDROGENASE EXPRESSION_FORMATION PROTEIN HUPK"/>
    <property type="match status" value="1"/>
</dbReference>
<dbReference type="GO" id="GO:0047806">
    <property type="term" value="F:cytochrome-c3 hydrogenase activity"/>
    <property type="evidence" value="ECO:0007669"/>
    <property type="project" value="UniProtKB-EC"/>
</dbReference>
<dbReference type="OrthoDB" id="9157196at2"/>
<protein>
    <submittedName>
        <fullName evidence="2">Periplasmic NiFe hydrogenase large subunit</fullName>
        <ecNumber evidence="2">1.12.2.1</ecNumber>
    </submittedName>
</protein>
<dbReference type="InterPro" id="IPR001501">
    <property type="entry name" value="Ni-dep_hyd_lsu"/>
</dbReference>
<keyword evidence="1" id="KW-0460">Magnesium</keyword>
<keyword evidence="1" id="KW-0533">Nickel</keyword>
<keyword evidence="2" id="KW-0560">Oxidoreductase</keyword>
<dbReference type="AlphaFoldDB" id="A0A554WLW1"/>
<dbReference type="PANTHER" id="PTHR42958">
    <property type="entry name" value="HYDROGENASE-2 LARGE CHAIN"/>
    <property type="match status" value="1"/>
</dbReference>
<name>A0A554WLW1_9BURK</name>
<feature type="binding site" evidence="1">
    <location>
        <position position="348"/>
    </location>
    <ligand>
        <name>Ni(2+)</name>
        <dbReference type="ChEBI" id="CHEBI:49786"/>
    </ligand>
</feature>
<dbReference type="EC" id="1.12.2.1" evidence="2"/>
<comment type="cofactor">
    <cofactor evidence="1">
        <name>Ni(2+)</name>
        <dbReference type="ChEBI" id="CHEBI:49786"/>
    </cofactor>
</comment>
<dbReference type="EMBL" id="VJNA01000016">
    <property type="protein sequence ID" value="TSE24559.1"/>
    <property type="molecule type" value="Genomic_DNA"/>
</dbReference>
<gene>
    <name evidence="2" type="primary">hydB</name>
    <name evidence="2" type="ORF">Taqua_01493</name>
</gene>
<dbReference type="Proteomes" id="UP000318554">
    <property type="component" value="Unassembled WGS sequence"/>
</dbReference>
<dbReference type="Gene3D" id="1.10.645.10">
    <property type="entry name" value="Cytochrome-c3 Hydrogenase, chain B"/>
    <property type="match status" value="2"/>
</dbReference>
<evidence type="ECO:0000256" key="1">
    <source>
        <dbReference type="PIRSR" id="PIRSR601501-1"/>
    </source>
</evidence>
<dbReference type="SUPFAM" id="SSF56762">
    <property type="entry name" value="HydB/Nqo4-like"/>
    <property type="match status" value="1"/>
</dbReference>
<evidence type="ECO:0000313" key="3">
    <source>
        <dbReference type="Proteomes" id="UP000318554"/>
    </source>
</evidence>
<evidence type="ECO:0000313" key="2">
    <source>
        <dbReference type="EMBL" id="TSE24559.1"/>
    </source>
</evidence>
<proteinExistence type="predicted"/>
<keyword evidence="3" id="KW-1185">Reference proteome</keyword>
<dbReference type="InterPro" id="IPR029014">
    <property type="entry name" value="NiFe-Hase_large"/>
</dbReference>
<dbReference type="GO" id="GO:0016151">
    <property type="term" value="F:nickel cation binding"/>
    <property type="evidence" value="ECO:0007669"/>
    <property type="project" value="InterPro"/>
</dbReference>
<accession>A0A554WLW1</accession>
<organism evidence="2 3">
    <name type="scientific">Tepidimonas aquatica</name>
    <dbReference type="NCBI Taxonomy" id="247482"/>
    <lineage>
        <taxon>Bacteria</taxon>
        <taxon>Pseudomonadati</taxon>
        <taxon>Pseudomonadota</taxon>
        <taxon>Betaproteobacteria</taxon>
        <taxon>Burkholderiales</taxon>
        <taxon>Tepidimonas</taxon>
    </lineage>
</organism>
<reference evidence="2 3" key="1">
    <citation type="submission" date="2019-07" db="EMBL/GenBank/DDBJ databases">
        <title>Tepidimonas aquatica CLN-1 draft genome.</title>
        <authorList>
            <person name="Da Costa M.S."/>
            <person name="Froufe H.J.C."/>
            <person name="Egas C."/>
            <person name="Albuquerque L."/>
        </authorList>
    </citation>
    <scope>NUCLEOTIDE SEQUENCE [LARGE SCALE GENOMIC DNA]</scope>
    <source>
        <strain evidence="2 3">CLN-1</strain>
    </source>
</reference>
<feature type="binding site" evidence="1">
    <location>
        <position position="310"/>
    </location>
    <ligand>
        <name>Mg(2+)</name>
        <dbReference type="ChEBI" id="CHEBI:18420"/>
    </ligand>
</feature>
<dbReference type="InterPro" id="IPR050867">
    <property type="entry name" value="NiFe/NiFeSe_hydrgnase_LSU"/>
</dbReference>
<keyword evidence="1" id="KW-0479">Metal-binding</keyword>
<comment type="caution">
    <text evidence="2">The sequence shown here is derived from an EMBL/GenBank/DDBJ whole genome shotgun (WGS) entry which is preliminary data.</text>
</comment>